<gene>
    <name evidence="1" type="ORF">Syun_009413</name>
</gene>
<dbReference type="AlphaFoldDB" id="A0AAP0PQM4"/>
<evidence type="ECO:0000313" key="2">
    <source>
        <dbReference type="Proteomes" id="UP001420932"/>
    </source>
</evidence>
<keyword evidence="2" id="KW-1185">Reference proteome</keyword>
<name>A0AAP0PQM4_9MAGN</name>
<dbReference type="Proteomes" id="UP001420932">
    <property type="component" value="Unassembled WGS sequence"/>
</dbReference>
<dbReference type="EMBL" id="JBBNAF010000004">
    <property type="protein sequence ID" value="KAK9151104.1"/>
    <property type="molecule type" value="Genomic_DNA"/>
</dbReference>
<proteinExistence type="predicted"/>
<accession>A0AAP0PQM4</accession>
<comment type="caution">
    <text evidence="1">The sequence shown here is derived from an EMBL/GenBank/DDBJ whole genome shotgun (WGS) entry which is preliminary data.</text>
</comment>
<sequence length="196" mass="22954">MRGRETSKRLEEIKYGEVISRVPNHIAKSKETRTREKVATNENPIRPTVDEDTRTELHIQRRDTTNNYLQRTLKCEQSLFIFRSTWQTAWARISEALFASIKRMALLRPAKFRGLLEDAKSTTDRSDLKYATIKVKRDSTKFYTIEVIVPCWGREAYIRIRSTEQPEVMPSLIHDHDEANVEHRGIETSIQHPDLT</sequence>
<protein>
    <submittedName>
        <fullName evidence="1">Uncharacterized protein</fullName>
    </submittedName>
</protein>
<organism evidence="1 2">
    <name type="scientific">Stephania yunnanensis</name>
    <dbReference type="NCBI Taxonomy" id="152371"/>
    <lineage>
        <taxon>Eukaryota</taxon>
        <taxon>Viridiplantae</taxon>
        <taxon>Streptophyta</taxon>
        <taxon>Embryophyta</taxon>
        <taxon>Tracheophyta</taxon>
        <taxon>Spermatophyta</taxon>
        <taxon>Magnoliopsida</taxon>
        <taxon>Ranunculales</taxon>
        <taxon>Menispermaceae</taxon>
        <taxon>Menispermoideae</taxon>
        <taxon>Cissampelideae</taxon>
        <taxon>Stephania</taxon>
    </lineage>
</organism>
<evidence type="ECO:0000313" key="1">
    <source>
        <dbReference type="EMBL" id="KAK9151104.1"/>
    </source>
</evidence>
<reference evidence="1 2" key="1">
    <citation type="submission" date="2024-01" db="EMBL/GenBank/DDBJ databases">
        <title>Genome assemblies of Stephania.</title>
        <authorList>
            <person name="Yang L."/>
        </authorList>
    </citation>
    <scope>NUCLEOTIDE SEQUENCE [LARGE SCALE GENOMIC DNA]</scope>
    <source>
        <strain evidence="1">YNDBR</strain>
        <tissue evidence="1">Leaf</tissue>
    </source>
</reference>